<protein>
    <submittedName>
        <fullName evidence="4">Spore germination protein</fullName>
    </submittedName>
</protein>
<dbReference type="GO" id="GO:0016020">
    <property type="term" value="C:membrane"/>
    <property type="evidence" value="ECO:0007669"/>
    <property type="project" value="InterPro"/>
</dbReference>
<comment type="caution">
    <text evidence="4">The sequence shown here is derived from an EMBL/GenBank/DDBJ whole genome shotgun (WGS) entry which is preliminary data.</text>
</comment>
<feature type="transmembrane region" description="Helical" evidence="3">
    <location>
        <begin position="324"/>
        <end position="346"/>
    </location>
</feature>
<sequence length="470" mass="53431">MRISTHIDETIDLLKSAMNADKNFDIIRRIITVGGRRSCMFFVDGFVKDEVMEKVMEFYYAITPEDLPEDSHGFCKDFVPYVEVGLEGDVDKIITNILSGQLCLFIDGYDQCIAMDIRTYPTRGVDEPEQDKVLRGSRDGFVETLVFNTALIRRRIRDPKLSMEIFSVGTASKTDVVVCSMDGRCDPDFLAELKRRIQAIQVDSLTMNQQSLAECLYPHKWYNPFPKFKYSERPDTAAASVLEGNIVVLVDNSPACMILPTSLFDIVEEADDYYFPPITGTYLRLSRLMVAALTFLITPTFLLFMQNPQWLPEWLTFTLPTDPIYVPFIVQLLILEFAIDGLRLAALNTPSMLTTALSVVAAIVLGDFAVSSGWFNKEPLLYMAFVSIASYSQPSFELGYALKFMRMLALVLTFFFDLYGYIAGIVILLLAISLNKTISGKSYLYPLFPFHWKAFKKLFIRNRLRGGYHL</sequence>
<keyword evidence="3" id="KW-1133">Transmembrane helix</keyword>
<dbReference type="InterPro" id="IPR004995">
    <property type="entry name" value="Spore_Ger"/>
</dbReference>
<keyword evidence="5" id="KW-1185">Reference proteome</keyword>
<dbReference type="PANTHER" id="PTHR22550">
    <property type="entry name" value="SPORE GERMINATION PROTEIN"/>
    <property type="match status" value="1"/>
</dbReference>
<feature type="transmembrane region" description="Helical" evidence="3">
    <location>
        <begin position="409"/>
        <end position="434"/>
    </location>
</feature>
<comment type="similarity">
    <text evidence="1">Belongs to the GerABKA family.</text>
</comment>
<keyword evidence="2 3" id="KW-0472">Membrane</keyword>
<gene>
    <name evidence="4" type="ORF">H8709_01030</name>
</gene>
<name>A0A926E8Z9_9FIRM</name>
<dbReference type="GO" id="GO:0009847">
    <property type="term" value="P:spore germination"/>
    <property type="evidence" value="ECO:0007669"/>
    <property type="project" value="InterPro"/>
</dbReference>
<feature type="transmembrane region" description="Helical" evidence="3">
    <location>
        <begin position="285"/>
        <end position="304"/>
    </location>
</feature>
<evidence type="ECO:0000256" key="1">
    <source>
        <dbReference type="ARBA" id="ARBA00005278"/>
    </source>
</evidence>
<evidence type="ECO:0000256" key="3">
    <source>
        <dbReference type="SAM" id="Phobius"/>
    </source>
</evidence>
<evidence type="ECO:0000313" key="5">
    <source>
        <dbReference type="Proteomes" id="UP000660861"/>
    </source>
</evidence>
<dbReference type="PIRSF" id="PIRSF005690">
    <property type="entry name" value="GerBA"/>
    <property type="match status" value="1"/>
</dbReference>
<proteinExistence type="inferred from homology"/>
<dbReference type="RefSeq" id="WP_392391636.1">
    <property type="nucleotide sequence ID" value="NZ_JACRTC010000001.1"/>
</dbReference>
<dbReference type="AlphaFoldDB" id="A0A926E8Z9"/>
<accession>A0A926E8Z9</accession>
<dbReference type="InterPro" id="IPR050768">
    <property type="entry name" value="UPF0353/GerABKA_families"/>
</dbReference>
<evidence type="ECO:0000256" key="2">
    <source>
        <dbReference type="ARBA" id="ARBA00023136"/>
    </source>
</evidence>
<dbReference type="Proteomes" id="UP000660861">
    <property type="component" value="Unassembled WGS sequence"/>
</dbReference>
<dbReference type="Pfam" id="PF03323">
    <property type="entry name" value="GerA"/>
    <property type="match status" value="1"/>
</dbReference>
<organism evidence="4 5">
    <name type="scientific">Zongyangia hominis</name>
    <dbReference type="NCBI Taxonomy" id="2763677"/>
    <lineage>
        <taxon>Bacteria</taxon>
        <taxon>Bacillati</taxon>
        <taxon>Bacillota</taxon>
        <taxon>Clostridia</taxon>
        <taxon>Eubacteriales</taxon>
        <taxon>Oscillospiraceae</taxon>
        <taxon>Zongyangia</taxon>
    </lineage>
</organism>
<keyword evidence="3" id="KW-0812">Transmembrane</keyword>
<dbReference type="EMBL" id="JACRTC010000001">
    <property type="protein sequence ID" value="MBC8569413.1"/>
    <property type="molecule type" value="Genomic_DNA"/>
</dbReference>
<dbReference type="PANTHER" id="PTHR22550:SF9">
    <property type="entry name" value="STAGE V SPORULATION PROTEIN AF"/>
    <property type="match status" value="1"/>
</dbReference>
<reference evidence="4" key="1">
    <citation type="submission" date="2020-08" db="EMBL/GenBank/DDBJ databases">
        <title>Genome public.</title>
        <authorList>
            <person name="Liu C."/>
            <person name="Sun Q."/>
        </authorList>
    </citation>
    <scope>NUCLEOTIDE SEQUENCE</scope>
    <source>
        <strain evidence="4">NSJ-54</strain>
    </source>
</reference>
<evidence type="ECO:0000313" key="4">
    <source>
        <dbReference type="EMBL" id="MBC8569413.1"/>
    </source>
</evidence>
<feature type="transmembrane region" description="Helical" evidence="3">
    <location>
        <begin position="353"/>
        <end position="375"/>
    </location>
</feature>